<evidence type="ECO:0000256" key="8">
    <source>
        <dbReference type="SAM" id="Phobius"/>
    </source>
</evidence>
<dbReference type="RefSeq" id="WP_013632299.1">
    <property type="nucleotide sequence ID" value="NC_015177.1"/>
</dbReference>
<dbReference type="AlphaFoldDB" id="F0SD43"/>
<keyword evidence="10" id="KW-1185">Reference proteome</keyword>
<evidence type="ECO:0000256" key="3">
    <source>
        <dbReference type="ARBA" id="ARBA00022475"/>
    </source>
</evidence>
<evidence type="ECO:0000256" key="6">
    <source>
        <dbReference type="ARBA" id="ARBA00022989"/>
    </source>
</evidence>
<proteinExistence type="predicted"/>
<keyword evidence="5" id="KW-0769">Symport</keyword>
<evidence type="ECO:0000256" key="5">
    <source>
        <dbReference type="ARBA" id="ARBA00022847"/>
    </source>
</evidence>
<gene>
    <name evidence="9" type="ordered locus">Pedsa_1232</name>
</gene>
<evidence type="ECO:0000256" key="2">
    <source>
        <dbReference type="ARBA" id="ARBA00022448"/>
    </source>
</evidence>
<dbReference type="SUPFAM" id="SSF118215">
    <property type="entry name" value="Proton glutamate symport protein"/>
    <property type="match status" value="1"/>
</dbReference>
<name>F0SD43_PSESL</name>
<evidence type="ECO:0000256" key="4">
    <source>
        <dbReference type="ARBA" id="ARBA00022692"/>
    </source>
</evidence>
<dbReference type="GO" id="GO:0015293">
    <property type="term" value="F:symporter activity"/>
    <property type="evidence" value="ECO:0007669"/>
    <property type="project" value="UniProtKB-KW"/>
</dbReference>
<keyword evidence="7 8" id="KW-0472">Membrane</keyword>
<dbReference type="GO" id="GO:0006835">
    <property type="term" value="P:dicarboxylic acid transport"/>
    <property type="evidence" value="ECO:0007669"/>
    <property type="project" value="TreeGrafter"/>
</dbReference>
<dbReference type="GO" id="GO:0005886">
    <property type="term" value="C:plasma membrane"/>
    <property type="evidence" value="ECO:0007669"/>
    <property type="project" value="UniProtKB-SubCell"/>
</dbReference>
<keyword evidence="2" id="KW-0813">Transport</keyword>
<dbReference type="Gene3D" id="1.10.3860.10">
    <property type="entry name" value="Sodium:dicarboxylate symporter"/>
    <property type="match status" value="1"/>
</dbReference>
<dbReference type="OrthoDB" id="9768885at2"/>
<dbReference type="eggNOG" id="COG1301">
    <property type="taxonomic scope" value="Bacteria"/>
</dbReference>
<feature type="transmembrane region" description="Helical" evidence="8">
    <location>
        <begin position="263"/>
        <end position="288"/>
    </location>
</feature>
<feature type="transmembrane region" description="Helical" evidence="8">
    <location>
        <begin position="358"/>
        <end position="382"/>
    </location>
</feature>
<dbReference type="EMBL" id="CP002545">
    <property type="protein sequence ID" value="ADY51800.1"/>
    <property type="molecule type" value="Genomic_DNA"/>
</dbReference>
<feature type="transmembrane region" description="Helical" evidence="8">
    <location>
        <begin position="126"/>
        <end position="146"/>
    </location>
</feature>
<dbReference type="HOGENOM" id="CLU_019375_7_0_10"/>
<keyword evidence="6 8" id="KW-1133">Transmembrane helix</keyword>
<sequence>MKLNKGAIFTFFSITIAVLISSLHHYGLLNISNETAIVTRWFGISGLVAFGLRKKTLTAWILISMVIGVEIGHDYPEIGMKLQVLSKIFLKMIKTIVAPLLFGTLVYGIAGHSDLKQVGRMGWKSLVYFEIVTTLALFIGLAAINITKAGTGIKQPPAMLETLPEVKAQSFNDVVLHVFPENIAKSVAEGEVLQIVIFSIIFGVALVLVPETKRKPMVQFTESLSEVMFKFTNIVMYFAPIGVGAAIAYTVGHMGVGVLINLFHLLMTLYLALIVFILLILLPIALIVGVPIKKFIQAVAEPISIAFATTSSEAALPRAMEAMERIGVPRKIVAFVMPTGYSFNLDGTTLYLSLASIFVAQAAGMEISFGHQLLIVFTLMLTSKGVAGVPRASLVILLGTAASFGMPVWPIFIILGIDELMDMARTAVNVLGNCLATVVVAKWEGEFDKNADNKEIEKI</sequence>
<dbReference type="PANTHER" id="PTHR42865">
    <property type="entry name" value="PROTON/GLUTAMATE-ASPARTATE SYMPORTER"/>
    <property type="match status" value="1"/>
</dbReference>
<protein>
    <submittedName>
        <fullName evidence="9">Sodium:dicarboxylate symporter</fullName>
    </submittedName>
</protein>
<feature type="transmembrane region" description="Helical" evidence="8">
    <location>
        <begin position="231"/>
        <end position="251"/>
    </location>
</feature>
<accession>F0SD43</accession>
<reference evidence="9 10" key="1">
    <citation type="journal article" date="2011" name="Stand. Genomic Sci.">
        <title>Complete genome sequence of the gliding, heparinolytic Pedobacter saltans type strain (113).</title>
        <authorList>
            <person name="Liolios K."/>
            <person name="Sikorski J."/>
            <person name="Lu M."/>
            <person name="Nolan M."/>
            <person name="Lapidus A."/>
            <person name="Lucas S."/>
            <person name="Hammon N."/>
            <person name="Deshpande S."/>
            <person name="Cheng J.F."/>
            <person name="Tapia R."/>
            <person name="Han C."/>
            <person name="Goodwin L."/>
            <person name="Pitluck S."/>
            <person name="Huntemann M."/>
            <person name="Ivanova N."/>
            <person name="Pagani I."/>
            <person name="Mavromatis K."/>
            <person name="Ovchinikova G."/>
            <person name="Pati A."/>
            <person name="Chen A."/>
            <person name="Palaniappan K."/>
            <person name="Land M."/>
            <person name="Hauser L."/>
            <person name="Brambilla E.M."/>
            <person name="Kotsyurbenko O."/>
            <person name="Rohde M."/>
            <person name="Tindall B.J."/>
            <person name="Abt B."/>
            <person name="Goker M."/>
            <person name="Detter J.C."/>
            <person name="Woyke T."/>
            <person name="Bristow J."/>
            <person name="Eisen J.A."/>
            <person name="Markowitz V."/>
            <person name="Hugenholtz P."/>
            <person name="Klenk H.P."/>
            <person name="Kyrpides N.C."/>
        </authorList>
    </citation>
    <scope>NUCLEOTIDE SEQUENCE [LARGE SCALE GENOMIC DNA]</scope>
    <source>
        <strain evidence="10">ATCC 51119 / DSM 12145 / JCM 21818 / LMG 10337 / NBRC 100064 / NCIMB 13643</strain>
    </source>
</reference>
<evidence type="ECO:0000313" key="9">
    <source>
        <dbReference type="EMBL" id="ADY51800.1"/>
    </source>
</evidence>
<comment type="subcellular location">
    <subcellularLocation>
        <location evidence="1">Cell membrane</location>
        <topology evidence="1">Multi-pass membrane protein</topology>
    </subcellularLocation>
</comment>
<evidence type="ECO:0000256" key="7">
    <source>
        <dbReference type="ARBA" id="ARBA00023136"/>
    </source>
</evidence>
<evidence type="ECO:0000256" key="1">
    <source>
        <dbReference type="ARBA" id="ARBA00004651"/>
    </source>
</evidence>
<reference evidence="10" key="2">
    <citation type="submission" date="2011-02" db="EMBL/GenBank/DDBJ databases">
        <title>The complete genome of Pedobacter saltans DSM 12145.</title>
        <authorList>
            <consortium name="US DOE Joint Genome Institute (JGI-PGF)"/>
            <person name="Lucas S."/>
            <person name="Copeland A."/>
            <person name="Lapidus A."/>
            <person name="Bruce D."/>
            <person name="Goodwin L."/>
            <person name="Pitluck S."/>
            <person name="Kyrpides N."/>
            <person name="Mavromatis K."/>
            <person name="Pagani I."/>
            <person name="Ivanova N."/>
            <person name="Ovchinnikova G."/>
            <person name="Lu M."/>
            <person name="Detter J.C."/>
            <person name="Han C."/>
            <person name="Land M."/>
            <person name="Hauser L."/>
            <person name="Markowitz V."/>
            <person name="Cheng J.-F."/>
            <person name="Hugenholtz P."/>
            <person name="Woyke T."/>
            <person name="Wu D."/>
            <person name="Tindall B."/>
            <person name="Pomrenke H.G."/>
            <person name="Brambilla E."/>
            <person name="Klenk H.-P."/>
            <person name="Eisen J.A."/>
        </authorList>
    </citation>
    <scope>NUCLEOTIDE SEQUENCE [LARGE SCALE GENOMIC DNA]</scope>
    <source>
        <strain evidence="10">ATCC 51119 / DSM 12145 / JCM 21818 / LMG 10337 / NBRC 100064 / NCIMB 13643</strain>
    </source>
</reference>
<dbReference type="FunFam" id="1.10.3860.10:FF:000001">
    <property type="entry name" value="C4-dicarboxylate transport protein"/>
    <property type="match status" value="1"/>
</dbReference>
<feature type="transmembrane region" description="Helical" evidence="8">
    <location>
        <begin position="394"/>
        <end position="417"/>
    </location>
</feature>
<evidence type="ECO:0000313" key="10">
    <source>
        <dbReference type="Proteomes" id="UP000000310"/>
    </source>
</evidence>
<organism evidence="9 10">
    <name type="scientific">Pseudopedobacter saltans (strain ATCC 51119 / DSM 12145 / JCM 21818 / CCUG 39354 / LMG 10337 / NBRC 100064 / NCIMB 13643)</name>
    <name type="common">Pedobacter saltans</name>
    <dbReference type="NCBI Taxonomy" id="762903"/>
    <lineage>
        <taxon>Bacteria</taxon>
        <taxon>Pseudomonadati</taxon>
        <taxon>Bacteroidota</taxon>
        <taxon>Sphingobacteriia</taxon>
        <taxon>Sphingobacteriales</taxon>
        <taxon>Sphingobacteriaceae</taxon>
        <taxon>Pseudopedobacter</taxon>
    </lineage>
</organism>
<dbReference type="InterPro" id="IPR036458">
    <property type="entry name" value="Na:dicarbo_symporter_sf"/>
</dbReference>
<dbReference type="KEGG" id="psn:Pedsa_1232"/>
<keyword evidence="4 8" id="KW-0812">Transmembrane</keyword>
<dbReference type="PANTHER" id="PTHR42865:SF7">
    <property type="entry name" value="PROTON_GLUTAMATE-ASPARTATE SYMPORTER"/>
    <property type="match status" value="1"/>
</dbReference>
<dbReference type="InterPro" id="IPR018107">
    <property type="entry name" value="Na-dicarboxylate_symporter_CS"/>
</dbReference>
<keyword evidence="3" id="KW-1003">Cell membrane</keyword>
<dbReference type="PRINTS" id="PR00173">
    <property type="entry name" value="EDTRNSPORT"/>
</dbReference>
<dbReference type="Pfam" id="PF00375">
    <property type="entry name" value="SDF"/>
    <property type="match status" value="1"/>
</dbReference>
<feature type="transmembrane region" description="Helical" evidence="8">
    <location>
        <begin position="7"/>
        <end position="29"/>
    </location>
</feature>
<dbReference type="PROSITE" id="PS00714">
    <property type="entry name" value="NA_DICARBOXYL_SYMP_2"/>
    <property type="match status" value="1"/>
</dbReference>
<dbReference type="Proteomes" id="UP000000310">
    <property type="component" value="Chromosome"/>
</dbReference>
<feature type="transmembrane region" description="Helical" evidence="8">
    <location>
        <begin position="88"/>
        <end position="110"/>
    </location>
</feature>
<dbReference type="InterPro" id="IPR001991">
    <property type="entry name" value="Na-dicarboxylate_symporter"/>
</dbReference>
<feature type="transmembrane region" description="Helical" evidence="8">
    <location>
        <begin position="192"/>
        <end position="210"/>
    </location>
</feature>
<dbReference type="STRING" id="762903.Pedsa_1232"/>